<evidence type="ECO:0000313" key="4">
    <source>
        <dbReference type="EMBL" id="MFB9096567.1"/>
    </source>
</evidence>
<sequence>MKKTLLFALTIIAFSLNAQTTFTYTGIGNWTDQANWSPSYPGTTLGATDEIIITVGSEVKVSEYTINGKLINRGKLINSFLVVINGELSNEGEIESNSTFTNNGTVTNTGTFLSRSFFRNYSLFSNQNIFNSYSFFNNYATFNNEANFTSISFATNEGTLNNTGIFTIYSNFFNNAILYNDGTIINSSILSGNNTSHSNNFNLTANLSPAVSHNLKIGTYVFDADLFFENNAKLNIDINSTENDLVTVSDAATLNGQLNVTLLDGFDPIIGSEFTVLTASNITDTFTTLNFPDLGYDKEFVVIYNATSVVLKVVDSSTLGAEEFLTENLKLTIYPNPAIDNIIVKGITQSEKVTIYSILGIQVKQTTINQTNNSIDISNLNKGTYILSIGNKHQKFIKH</sequence>
<keyword evidence="5" id="KW-1185">Reference proteome</keyword>
<feature type="domain" description="Secretion system C-terminal sorting" evidence="3">
    <location>
        <begin position="333"/>
        <end position="397"/>
    </location>
</feature>
<gene>
    <name evidence="4" type="ORF">ACFFVF_08580</name>
</gene>
<dbReference type="InterPro" id="IPR026444">
    <property type="entry name" value="Secre_tail"/>
</dbReference>
<protein>
    <submittedName>
        <fullName evidence="4">T9SS type A sorting domain-containing protein</fullName>
    </submittedName>
</protein>
<name>A0ABV5GMF4_9FLAO</name>
<dbReference type="Pfam" id="PF18962">
    <property type="entry name" value="Por_Secre_tail"/>
    <property type="match status" value="1"/>
</dbReference>
<organism evidence="4 5">
    <name type="scientific">Flavobacterium jumunjinense</name>
    <dbReference type="NCBI Taxonomy" id="998845"/>
    <lineage>
        <taxon>Bacteria</taxon>
        <taxon>Pseudomonadati</taxon>
        <taxon>Bacteroidota</taxon>
        <taxon>Flavobacteriia</taxon>
        <taxon>Flavobacteriales</taxon>
        <taxon>Flavobacteriaceae</taxon>
        <taxon>Flavobacterium</taxon>
    </lineage>
</organism>
<accession>A0ABV5GMF4</accession>
<feature type="chain" id="PRO_5046987588" evidence="2">
    <location>
        <begin position="19"/>
        <end position="399"/>
    </location>
</feature>
<feature type="signal peptide" evidence="2">
    <location>
        <begin position="1"/>
        <end position="18"/>
    </location>
</feature>
<dbReference type="NCBIfam" id="TIGR04183">
    <property type="entry name" value="Por_Secre_tail"/>
    <property type="match status" value="1"/>
</dbReference>
<evidence type="ECO:0000313" key="5">
    <source>
        <dbReference type="Proteomes" id="UP001589607"/>
    </source>
</evidence>
<evidence type="ECO:0000256" key="1">
    <source>
        <dbReference type="ARBA" id="ARBA00022729"/>
    </source>
</evidence>
<dbReference type="Proteomes" id="UP001589607">
    <property type="component" value="Unassembled WGS sequence"/>
</dbReference>
<proteinExistence type="predicted"/>
<dbReference type="RefSeq" id="WP_236455737.1">
    <property type="nucleotide sequence ID" value="NZ_CBCSGE010000002.1"/>
</dbReference>
<dbReference type="EMBL" id="JBHMEY010000018">
    <property type="protein sequence ID" value="MFB9096567.1"/>
    <property type="molecule type" value="Genomic_DNA"/>
</dbReference>
<comment type="caution">
    <text evidence="4">The sequence shown here is derived from an EMBL/GenBank/DDBJ whole genome shotgun (WGS) entry which is preliminary data.</text>
</comment>
<keyword evidence="1 2" id="KW-0732">Signal</keyword>
<evidence type="ECO:0000256" key="2">
    <source>
        <dbReference type="SAM" id="SignalP"/>
    </source>
</evidence>
<evidence type="ECO:0000259" key="3">
    <source>
        <dbReference type="Pfam" id="PF18962"/>
    </source>
</evidence>
<reference evidence="4 5" key="1">
    <citation type="submission" date="2024-09" db="EMBL/GenBank/DDBJ databases">
        <authorList>
            <person name="Sun Q."/>
            <person name="Mori K."/>
        </authorList>
    </citation>
    <scope>NUCLEOTIDE SEQUENCE [LARGE SCALE GENOMIC DNA]</scope>
    <source>
        <strain evidence="4 5">CECT 7955</strain>
    </source>
</reference>